<feature type="region of interest" description="Disordered" evidence="1">
    <location>
        <begin position="100"/>
        <end position="120"/>
    </location>
</feature>
<keyword evidence="2" id="KW-1133">Transmembrane helix</keyword>
<gene>
    <name evidence="3" type="ORF">ACFQMH_34785</name>
</gene>
<proteinExistence type="predicted"/>
<feature type="transmembrane region" description="Helical" evidence="2">
    <location>
        <begin position="21"/>
        <end position="45"/>
    </location>
</feature>
<evidence type="ECO:0000256" key="1">
    <source>
        <dbReference type="SAM" id="MobiDB-lite"/>
    </source>
</evidence>
<dbReference type="EMBL" id="JBHSYM010000081">
    <property type="protein sequence ID" value="MFC7016765.1"/>
    <property type="molecule type" value="Genomic_DNA"/>
</dbReference>
<dbReference type="PANTHER" id="PTHR42305">
    <property type="entry name" value="MEMBRANE PROTEIN RV1733C-RELATED"/>
    <property type="match status" value="1"/>
</dbReference>
<name>A0ABW2E9C9_9ACTN</name>
<keyword evidence="2" id="KW-0472">Membrane</keyword>
<evidence type="ECO:0000256" key="2">
    <source>
        <dbReference type="SAM" id="Phobius"/>
    </source>
</evidence>
<feature type="transmembrane region" description="Helical" evidence="2">
    <location>
        <begin position="145"/>
        <end position="164"/>
    </location>
</feature>
<dbReference type="InterPro" id="IPR039708">
    <property type="entry name" value="MT1774/Rv1733c-like"/>
</dbReference>
<keyword evidence="4" id="KW-1185">Reference proteome</keyword>
<evidence type="ECO:0000313" key="4">
    <source>
        <dbReference type="Proteomes" id="UP001596409"/>
    </source>
</evidence>
<evidence type="ECO:0000313" key="3">
    <source>
        <dbReference type="EMBL" id="MFC7016765.1"/>
    </source>
</evidence>
<accession>A0ABW2E9C9</accession>
<sequence>MRAIRGLWRWRHNPLCRATDLAEAWVALAALVLILSVAPLVGALLGGAAQDALQRSVHAQHESRHQVTATVVRELNSSPLDVDPETAAAGNLRSRVLADWTAPDGSDHHGPVPASLDDPRPGDRFAIWTDAHGRTVARPLDSTTATTHAVIAGFGAALVSAGLIETGRRLIVWRMVRRRYARWDQEWNRAGPDWGRTGAGS</sequence>
<keyword evidence="2" id="KW-0812">Transmembrane</keyword>
<dbReference type="PANTHER" id="PTHR42305:SF1">
    <property type="entry name" value="MEMBRANE PROTEIN RV1733C-RELATED"/>
    <property type="match status" value="1"/>
</dbReference>
<comment type="caution">
    <text evidence="3">The sequence shown here is derived from an EMBL/GenBank/DDBJ whole genome shotgun (WGS) entry which is preliminary data.</text>
</comment>
<dbReference type="RefSeq" id="WP_189872272.1">
    <property type="nucleotide sequence ID" value="NZ_BMWA01000010.1"/>
</dbReference>
<protein>
    <recommendedName>
        <fullName evidence="5">Transmembrane protein</fullName>
    </recommendedName>
</protein>
<evidence type="ECO:0008006" key="5">
    <source>
        <dbReference type="Google" id="ProtNLM"/>
    </source>
</evidence>
<reference evidence="4" key="1">
    <citation type="journal article" date="2019" name="Int. J. Syst. Evol. Microbiol.">
        <title>The Global Catalogue of Microorganisms (GCM) 10K type strain sequencing project: providing services to taxonomists for standard genome sequencing and annotation.</title>
        <authorList>
            <consortium name="The Broad Institute Genomics Platform"/>
            <consortium name="The Broad Institute Genome Sequencing Center for Infectious Disease"/>
            <person name="Wu L."/>
            <person name="Ma J."/>
        </authorList>
    </citation>
    <scope>NUCLEOTIDE SEQUENCE [LARGE SCALE GENOMIC DNA]</scope>
    <source>
        <strain evidence="4">JCM 4855</strain>
    </source>
</reference>
<dbReference type="Proteomes" id="UP001596409">
    <property type="component" value="Unassembled WGS sequence"/>
</dbReference>
<organism evidence="3 4">
    <name type="scientific">Streptomyces viridiviolaceus</name>
    <dbReference type="NCBI Taxonomy" id="68282"/>
    <lineage>
        <taxon>Bacteria</taxon>
        <taxon>Bacillati</taxon>
        <taxon>Actinomycetota</taxon>
        <taxon>Actinomycetes</taxon>
        <taxon>Kitasatosporales</taxon>
        <taxon>Streptomycetaceae</taxon>
        <taxon>Streptomyces</taxon>
    </lineage>
</organism>